<dbReference type="Pfam" id="PF12680">
    <property type="entry name" value="SnoaL_2"/>
    <property type="match status" value="1"/>
</dbReference>
<dbReference type="InterPro" id="IPR037401">
    <property type="entry name" value="SnoaL-like"/>
</dbReference>
<sequence length="125" mass="13429">MKHPVRAAIEARDIDALVALLADDIVFNSPVAFHPFTGRATVAEVLTNAMEVFTDFVYVDELAGDDTHGLVFTARVNGRAVEGLDHLRFDEAGLVSEFTVMVRPLSGVIALAEAMAPRVAHLAKG</sequence>
<name>A0ABW1T1J3_9ACTN</name>
<dbReference type="Proteomes" id="UP001596138">
    <property type="component" value="Unassembled WGS sequence"/>
</dbReference>
<feature type="domain" description="SnoaL-like" evidence="1">
    <location>
        <begin position="7"/>
        <end position="97"/>
    </location>
</feature>
<dbReference type="InterPro" id="IPR032710">
    <property type="entry name" value="NTF2-like_dom_sf"/>
</dbReference>
<comment type="caution">
    <text evidence="2">The sequence shown here is derived from an EMBL/GenBank/DDBJ whole genome shotgun (WGS) entry which is preliminary data.</text>
</comment>
<evidence type="ECO:0000259" key="1">
    <source>
        <dbReference type="Pfam" id="PF12680"/>
    </source>
</evidence>
<proteinExistence type="predicted"/>
<dbReference type="Gene3D" id="3.10.450.50">
    <property type="match status" value="1"/>
</dbReference>
<dbReference type="SUPFAM" id="SSF54427">
    <property type="entry name" value="NTF2-like"/>
    <property type="match status" value="1"/>
</dbReference>
<protein>
    <submittedName>
        <fullName evidence="2">Nuclear transport factor 2 family protein</fullName>
    </submittedName>
</protein>
<evidence type="ECO:0000313" key="3">
    <source>
        <dbReference type="Proteomes" id="UP001596138"/>
    </source>
</evidence>
<dbReference type="RefSeq" id="WP_386766094.1">
    <property type="nucleotide sequence ID" value="NZ_JBHSTI010000008.1"/>
</dbReference>
<accession>A0ABW1T1J3</accession>
<dbReference type="EMBL" id="JBHSTI010000008">
    <property type="protein sequence ID" value="MFC6238144.1"/>
    <property type="molecule type" value="Genomic_DNA"/>
</dbReference>
<reference evidence="3" key="1">
    <citation type="journal article" date="2019" name="Int. J. Syst. Evol. Microbiol.">
        <title>The Global Catalogue of Microorganisms (GCM) 10K type strain sequencing project: providing services to taxonomists for standard genome sequencing and annotation.</title>
        <authorList>
            <consortium name="The Broad Institute Genomics Platform"/>
            <consortium name="The Broad Institute Genome Sequencing Center for Infectious Disease"/>
            <person name="Wu L."/>
            <person name="Ma J."/>
        </authorList>
    </citation>
    <scope>NUCLEOTIDE SEQUENCE [LARGE SCALE GENOMIC DNA]</scope>
    <source>
        <strain evidence="3">CGMCC 4.7317</strain>
    </source>
</reference>
<keyword evidence="3" id="KW-1185">Reference proteome</keyword>
<organism evidence="2 3">
    <name type="scientific">Longivirga aurantiaca</name>
    <dbReference type="NCBI Taxonomy" id="1837743"/>
    <lineage>
        <taxon>Bacteria</taxon>
        <taxon>Bacillati</taxon>
        <taxon>Actinomycetota</taxon>
        <taxon>Actinomycetes</taxon>
        <taxon>Sporichthyales</taxon>
        <taxon>Sporichthyaceae</taxon>
        <taxon>Longivirga</taxon>
    </lineage>
</organism>
<gene>
    <name evidence="2" type="ORF">ACFQGU_09660</name>
</gene>
<evidence type="ECO:0000313" key="2">
    <source>
        <dbReference type="EMBL" id="MFC6238144.1"/>
    </source>
</evidence>